<dbReference type="EMBL" id="RRYP01000258">
    <property type="protein sequence ID" value="TNV87730.1"/>
    <property type="molecule type" value="Genomic_DNA"/>
</dbReference>
<comment type="caution">
    <text evidence="1">The sequence shown here is derived from an EMBL/GenBank/DDBJ whole genome shotgun (WGS) entry which is preliminary data.</text>
</comment>
<organism evidence="1 2">
    <name type="scientific">Halteria grandinella</name>
    <dbReference type="NCBI Taxonomy" id="5974"/>
    <lineage>
        <taxon>Eukaryota</taxon>
        <taxon>Sar</taxon>
        <taxon>Alveolata</taxon>
        <taxon>Ciliophora</taxon>
        <taxon>Intramacronucleata</taxon>
        <taxon>Spirotrichea</taxon>
        <taxon>Stichotrichia</taxon>
        <taxon>Sporadotrichida</taxon>
        <taxon>Halteriidae</taxon>
        <taxon>Halteria</taxon>
    </lineage>
</organism>
<protein>
    <submittedName>
        <fullName evidence="1">Uncharacterized protein</fullName>
    </submittedName>
</protein>
<proteinExistence type="predicted"/>
<reference evidence="1" key="1">
    <citation type="submission" date="2019-06" db="EMBL/GenBank/DDBJ databases">
        <authorList>
            <person name="Zheng W."/>
        </authorList>
    </citation>
    <scope>NUCLEOTIDE SEQUENCE</scope>
    <source>
        <strain evidence="1">QDHG01</strain>
    </source>
</reference>
<keyword evidence="2" id="KW-1185">Reference proteome</keyword>
<gene>
    <name evidence="1" type="ORF">FGO68_gene16171</name>
</gene>
<dbReference type="Proteomes" id="UP000785679">
    <property type="component" value="Unassembled WGS sequence"/>
</dbReference>
<dbReference type="AlphaFoldDB" id="A0A8J8P8G3"/>
<sequence>MTLNLCLPQLSIFIIAQIPPLSLRSILHYRNSSTIHQSIQVNVQYSQSTMFCPQSTYTPLSHRPFLPISYRFLSPCLKSYLFRLQESLDTFLMLFKRDLLSKLRFIGVLKVIG</sequence>
<evidence type="ECO:0000313" key="1">
    <source>
        <dbReference type="EMBL" id="TNV87730.1"/>
    </source>
</evidence>
<accession>A0A8J8P8G3</accession>
<name>A0A8J8P8G3_HALGN</name>
<evidence type="ECO:0000313" key="2">
    <source>
        <dbReference type="Proteomes" id="UP000785679"/>
    </source>
</evidence>